<dbReference type="InterPro" id="IPR003340">
    <property type="entry name" value="B3_DNA-bd"/>
</dbReference>
<dbReference type="InterPro" id="IPR044837">
    <property type="entry name" value="REM16-like"/>
</dbReference>
<dbReference type="Pfam" id="PF02362">
    <property type="entry name" value="B3"/>
    <property type="match status" value="2"/>
</dbReference>
<name>A0ABP1AKQ6_9BRYO</name>
<dbReference type="PANTHER" id="PTHR31391:SF106">
    <property type="entry name" value="B3 DOMAIN-CONTAINING PROTEIN OS01G0723500"/>
    <property type="match status" value="1"/>
</dbReference>
<feature type="domain" description="TF-B3" evidence="6">
    <location>
        <begin position="275"/>
        <end position="370"/>
    </location>
</feature>
<keyword evidence="3" id="KW-0804">Transcription</keyword>
<reference evidence="7" key="1">
    <citation type="submission" date="2024-03" db="EMBL/GenBank/DDBJ databases">
        <authorList>
            <consortium name="ELIXIR-Norway"/>
            <consortium name="Elixir Norway"/>
        </authorList>
    </citation>
    <scope>NUCLEOTIDE SEQUENCE</scope>
</reference>
<dbReference type="EMBL" id="OZ023714">
    <property type="protein sequence ID" value="CAK9862976.1"/>
    <property type="molecule type" value="Genomic_DNA"/>
</dbReference>
<evidence type="ECO:0000259" key="6">
    <source>
        <dbReference type="PROSITE" id="PS50863"/>
    </source>
</evidence>
<evidence type="ECO:0000256" key="4">
    <source>
        <dbReference type="ARBA" id="ARBA00023242"/>
    </source>
</evidence>
<keyword evidence="8" id="KW-1185">Reference proteome</keyword>
<dbReference type="InterPro" id="IPR015300">
    <property type="entry name" value="DNA-bd_pseudobarrel_sf"/>
</dbReference>
<gene>
    <name evidence="7" type="ORF">CSSPJE1EN2_LOCUS5971</name>
</gene>
<accession>A0ABP1AKQ6</accession>
<evidence type="ECO:0000256" key="3">
    <source>
        <dbReference type="ARBA" id="ARBA00023163"/>
    </source>
</evidence>
<protein>
    <recommendedName>
        <fullName evidence="6">TF-B3 domain-containing protein</fullName>
    </recommendedName>
</protein>
<dbReference type="Gene3D" id="2.40.330.10">
    <property type="entry name" value="DNA-binding pseudobarrel domain"/>
    <property type="match status" value="2"/>
</dbReference>
<feature type="compositionally biased region" description="Basic and acidic residues" evidence="5">
    <location>
        <begin position="142"/>
        <end position="160"/>
    </location>
</feature>
<dbReference type="PROSITE" id="PS50863">
    <property type="entry name" value="B3"/>
    <property type="match status" value="2"/>
</dbReference>
<dbReference type="SMART" id="SM01019">
    <property type="entry name" value="B3"/>
    <property type="match status" value="2"/>
</dbReference>
<feature type="region of interest" description="Disordered" evidence="5">
    <location>
        <begin position="216"/>
        <end position="235"/>
    </location>
</feature>
<sequence length="678" mass="75650">MEGDIPSTSVQAQRFPCFLKTVTENSLKNRMHIPKPFVECYGSELKGSINIEGPSGEVWLAEVSIVDQGLDGYWFGWKAFATDIGLKKGDQLLFTLIAKSHFNVRVFDESGLEYSSLENKGNAVTTADRKRKKREDSDDEILDSKSCHDVHTSGGDEKLTSEQQPTVRSFYQDTKCKGGATSGGTVEAELVGYNSTKDVPRKRLSTQMRGMIAHNKFPEKPNVKPPKPSSKENMQKCAPGLYSQTWESRRRPVTEAERQKTMDAALALKTEYPSVVVLMKPSHVYRGFWLNIPCDFAKSHFPKEDTDLILEDDNGYKWPARWLRNAGRRGLSGGWGTFSRDHFLEEGDVCVYEVVDSCNWRIVVHIFRVVDVKITPGSRGEGRLHYRVVKGAGYQHKSSWKNLKVNNAPMKTHSRKSPHVFSKLQKKQGRNWLKMALQKLSHKATEPKTGMSKAGPEGGVMMADDTQVDIKPTFKVQSVSPKPSHCSSAGPILAGDMDEVPNIDVKPGPEQWRPFLKQYYDAARTDTEVDVKPKVKVESGTLKTPPPYCAVPIPIAKMGKVQLPSIDVKPSPEQLKAALRHVCDARSNGFDTHEAALASETLEPSAKPMYKVSRLISRRMTKGAAEREFMVELEGAVANKLQSGSETCLVAGNYFNISLLGKPSLWSWEDGEIWIGEL</sequence>
<evidence type="ECO:0000256" key="5">
    <source>
        <dbReference type="SAM" id="MobiDB-lite"/>
    </source>
</evidence>
<feature type="non-terminal residue" evidence="7">
    <location>
        <position position="678"/>
    </location>
</feature>
<evidence type="ECO:0000313" key="8">
    <source>
        <dbReference type="Proteomes" id="UP001497522"/>
    </source>
</evidence>
<keyword evidence="1" id="KW-0805">Transcription regulation</keyword>
<dbReference type="PANTHER" id="PTHR31391">
    <property type="entry name" value="B3 DOMAIN-CONTAINING PROTEIN OS11G0197600-RELATED"/>
    <property type="match status" value="1"/>
</dbReference>
<proteinExistence type="predicted"/>
<organism evidence="7 8">
    <name type="scientific">Sphagnum jensenii</name>
    <dbReference type="NCBI Taxonomy" id="128206"/>
    <lineage>
        <taxon>Eukaryota</taxon>
        <taxon>Viridiplantae</taxon>
        <taxon>Streptophyta</taxon>
        <taxon>Embryophyta</taxon>
        <taxon>Bryophyta</taxon>
        <taxon>Sphagnophytina</taxon>
        <taxon>Sphagnopsida</taxon>
        <taxon>Sphagnales</taxon>
        <taxon>Sphagnaceae</taxon>
        <taxon>Sphagnum</taxon>
    </lineage>
</organism>
<feature type="domain" description="TF-B3" evidence="6">
    <location>
        <begin position="16"/>
        <end position="110"/>
    </location>
</feature>
<dbReference type="SUPFAM" id="SSF101936">
    <property type="entry name" value="DNA-binding pseudobarrel domain"/>
    <property type="match status" value="2"/>
</dbReference>
<feature type="region of interest" description="Disordered" evidence="5">
    <location>
        <begin position="118"/>
        <end position="166"/>
    </location>
</feature>
<evidence type="ECO:0000256" key="1">
    <source>
        <dbReference type="ARBA" id="ARBA00023015"/>
    </source>
</evidence>
<evidence type="ECO:0000256" key="2">
    <source>
        <dbReference type="ARBA" id="ARBA00023125"/>
    </source>
</evidence>
<dbReference type="Proteomes" id="UP001497522">
    <property type="component" value="Chromosome 13"/>
</dbReference>
<keyword evidence="4" id="KW-0539">Nucleus</keyword>
<dbReference type="CDD" id="cd10017">
    <property type="entry name" value="B3_DNA"/>
    <property type="match status" value="2"/>
</dbReference>
<feature type="non-terminal residue" evidence="7">
    <location>
        <position position="1"/>
    </location>
</feature>
<keyword evidence="2" id="KW-0238">DNA-binding</keyword>
<evidence type="ECO:0000313" key="7">
    <source>
        <dbReference type="EMBL" id="CAK9862976.1"/>
    </source>
</evidence>